<evidence type="ECO:0000313" key="4">
    <source>
        <dbReference type="Proteomes" id="UP000293360"/>
    </source>
</evidence>
<evidence type="ECO:0000256" key="1">
    <source>
        <dbReference type="ARBA" id="ARBA00022737"/>
    </source>
</evidence>
<dbReference type="STRING" id="155417.A0A4Q4T6R0"/>
<dbReference type="Proteomes" id="UP000293360">
    <property type="component" value="Unassembled WGS sequence"/>
</dbReference>
<feature type="domain" description="Nephrocystin 3-like N-terminal" evidence="2">
    <location>
        <begin position="23"/>
        <end position="94"/>
    </location>
</feature>
<dbReference type="PANTHER" id="PTHR10039:SF16">
    <property type="entry name" value="GPI INOSITOL-DEACYLASE"/>
    <property type="match status" value="1"/>
</dbReference>
<accession>A0A4Q4T6R0</accession>
<gene>
    <name evidence="3" type="ORF">DL764_006608</name>
</gene>
<protein>
    <recommendedName>
        <fullName evidence="2">Nephrocystin 3-like N-terminal domain-containing protein</fullName>
    </recommendedName>
</protein>
<dbReference type="PANTHER" id="PTHR10039">
    <property type="entry name" value="AMELOGENIN"/>
    <property type="match status" value="1"/>
</dbReference>
<evidence type="ECO:0000313" key="3">
    <source>
        <dbReference type="EMBL" id="RYP00177.1"/>
    </source>
</evidence>
<sequence>MKWLAPPDPSTNFNKAREQYRQGAGQWLLESDAYSTWNTNPNSFLWLHSLSRCGKTIMSSTIIADLENNAASSWSLLYFYFDFNEVDKRPLRKAVPHEDE</sequence>
<dbReference type="OrthoDB" id="195446at2759"/>
<organism evidence="3 4">
    <name type="scientific">Monosporascus ibericus</name>
    <dbReference type="NCBI Taxonomy" id="155417"/>
    <lineage>
        <taxon>Eukaryota</taxon>
        <taxon>Fungi</taxon>
        <taxon>Dikarya</taxon>
        <taxon>Ascomycota</taxon>
        <taxon>Pezizomycotina</taxon>
        <taxon>Sordariomycetes</taxon>
        <taxon>Xylariomycetidae</taxon>
        <taxon>Xylariales</taxon>
        <taxon>Xylariales incertae sedis</taxon>
        <taxon>Monosporascus</taxon>
    </lineage>
</organism>
<keyword evidence="4" id="KW-1185">Reference proteome</keyword>
<evidence type="ECO:0000259" key="2">
    <source>
        <dbReference type="Pfam" id="PF24883"/>
    </source>
</evidence>
<dbReference type="InterPro" id="IPR056884">
    <property type="entry name" value="NPHP3-like_N"/>
</dbReference>
<keyword evidence="1" id="KW-0677">Repeat</keyword>
<comment type="caution">
    <text evidence="3">The sequence shown here is derived from an EMBL/GenBank/DDBJ whole genome shotgun (WGS) entry which is preliminary data.</text>
</comment>
<proteinExistence type="predicted"/>
<dbReference type="EMBL" id="QJNU01000396">
    <property type="protein sequence ID" value="RYP00177.1"/>
    <property type="molecule type" value="Genomic_DNA"/>
</dbReference>
<dbReference type="AlphaFoldDB" id="A0A4Q4T6R0"/>
<name>A0A4Q4T6R0_9PEZI</name>
<reference evidence="3 4" key="1">
    <citation type="submission" date="2018-06" db="EMBL/GenBank/DDBJ databases">
        <title>Complete Genomes of Monosporascus.</title>
        <authorList>
            <person name="Robinson A.J."/>
            <person name="Natvig D.O."/>
        </authorList>
    </citation>
    <scope>NUCLEOTIDE SEQUENCE [LARGE SCALE GENOMIC DNA]</scope>
    <source>
        <strain evidence="3 4">CBS 110550</strain>
    </source>
</reference>
<dbReference type="Pfam" id="PF24883">
    <property type="entry name" value="NPHP3_N"/>
    <property type="match status" value="1"/>
</dbReference>